<sequence length="308" mass="32681">MPQRSISHPPSYPLSTHLSHSRSPIFTTSRKNAPPLLLTALLPLLAHALPSPFPQTTSSGICKKSYTATYDDITPGPVAVLDVAPSPYLDLGTPGFFVVPPGLLSGVTAHSPPNVIGFNLVGGAVSGSPATLTTQYAGSKAKSLTLKTVYLSCTIINPAGIYIAQSCSVHASGKKVSGGTVEQDLTFTVPGGLLGLNPPVLSPPVGQQEQTFGAEWTGLESVTFSTAASGTNPVLTGNHLKKGLEKRRLYERMVEPSYMYEEVGSKKTAFNLKSWYYRQIDPVDPHPWQLSQAIIVAVKKGSESKLSP</sequence>
<keyword evidence="2" id="KW-1185">Reference proteome</keyword>
<gene>
    <name evidence="1" type="ORF">OHK93_002681</name>
</gene>
<comment type="caution">
    <text evidence="1">The sequence shown here is derived from an EMBL/GenBank/DDBJ whole genome shotgun (WGS) entry which is preliminary data.</text>
</comment>
<dbReference type="Proteomes" id="UP001161017">
    <property type="component" value="Unassembled WGS sequence"/>
</dbReference>
<organism evidence="1 2">
    <name type="scientific">Ramalina farinacea</name>
    <dbReference type="NCBI Taxonomy" id="258253"/>
    <lineage>
        <taxon>Eukaryota</taxon>
        <taxon>Fungi</taxon>
        <taxon>Dikarya</taxon>
        <taxon>Ascomycota</taxon>
        <taxon>Pezizomycotina</taxon>
        <taxon>Lecanoromycetes</taxon>
        <taxon>OSLEUM clade</taxon>
        <taxon>Lecanoromycetidae</taxon>
        <taxon>Lecanorales</taxon>
        <taxon>Lecanorineae</taxon>
        <taxon>Ramalinaceae</taxon>
        <taxon>Ramalina</taxon>
    </lineage>
</organism>
<protein>
    <submittedName>
        <fullName evidence="1">Uncharacterized protein</fullName>
    </submittedName>
</protein>
<proteinExistence type="predicted"/>
<evidence type="ECO:0000313" key="2">
    <source>
        <dbReference type="Proteomes" id="UP001161017"/>
    </source>
</evidence>
<dbReference type="EMBL" id="JAPUFD010000014">
    <property type="protein sequence ID" value="MDI1491472.1"/>
    <property type="molecule type" value="Genomic_DNA"/>
</dbReference>
<accession>A0AA43QS18</accession>
<name>A0AA43QS18_9LECA</name>
<reference evidence="1" key="1">
    <citation type="journal article" date="2023" name="Genome Biol. Evol.">
        <title>First Whole Genome Sequence and Flow Cytometry Genome Size Data for the Lichen-Forming Fungus Ramalina farinacea (Ascomycota).</title>
        <authorList>
            <person name="Llewellyn T."/>
            <person name="Mian S."/>
            <person name="Hill R."/>
            <person name="Leitch I.J."/>
            <person name="Gaya E."/>
        </authorList>
    </citation>
    <scope>NUCLEOTIDE SEQUENCE</scope>
    <source>
        <strain evidence="1">LIQ254RAFAR</strain>
    </source>
</reference>
<dbReference type="AlphaFoldDB" id="A0AA43QS18"/>
<evidence type="ECO:0000313" key="1">
    <source>
        <dbReference type="EMBL" id="MDI1491472.1"/>
    </source>
</evidence>